<comment type="caution">
    <text evidence="2">The sequence shown here is derived from an EMBL/GenBank/DDBJ whole genome shotgun (WGS) entry which is preliminary data.</text>
</comment>
<keyword evidence="3" id="KW-1185">Reference proteome</keyword>
<reference evidence="2" key="1">
    <citation type="submission" date="2020-03" db="EMBL/GenBank/DDBJ databases">
        <authorList>
            <person name="Weist P."/>
        </authorList>
    </citation>
    <scope>NUCLEOTIDE SEQUENCE</scope>
</reference>
<sequence>MASARRRMWLKPGLCTPPGTRFPVSSTRLCERGTTAVCREFNHGFCSGKPSTTPIPRANPCPDRHSQSTTQPGCPPSSLRVFPPYVTQLVPGLTRREEGSCSFCLLGLGVEEAFTGLSGSHLWSDGRAPTHQERWVERKGVGGSFEGIVSDLRGAPEAAETLNIHP</sequence>
<dbReference type="Proteomes" id="UP001153269">
    <property type="component" value="Unassembled WGS sequence"/>
</dbReference>
<protein>
    <submittedName>
        <fullName evidence="2">Uncharacterized protein</fullName>
    </submittedName>
</protein>
<gene>
    <name evidence="2" type="ORF">PLEPLA_LOCUS31646</name>
</gene>
<evidence type="ECO:0000256" key="1">
    <source>
        <dbReference type="SAM" id="MobiDB-lite"/>
    </source>
</evidence>
<organism evidence="2 3">
    <name type="scientific">Pleuronectes platessa</name>
    <name type="common">European plaice</name>
    <dbReference type="NCBI Taxonomy" id="8262"/>
    <lineage>
        <taxon>Eukaryota</taxon>
        <taxon>Metazoa</taxon>
        <taxon>Chordata</taxon>
        <taxon>Craniata</taxon>
        <taxon>Vertebrata</taxon>
        <taxon>Euteleostomi</taxon>
        <taxon>Actinopterygii</taxon>
        <taxon>Neopterygii</taxon>
        <taxon>Teleostei</taxon>
        <taxon>Neoteleostei</taxon>
        <taxon>Acanthomorphata</taxon>
        <taxon>Carangaria</taxon>
        <taxon>Pleuronectiformes</taxon>
        <taxon>Pleuronectoidei</taxon>
        <taxon>Pleuronectidae</taxon>
        <taxon>Pleuronectes</taxon>
    </lineage>
</organism>
<proteinExistence type="predicted"/>
<name>A0A9N7V1W4_PLEPL</name>
<evidence type="ECO:0000313" key="2">
    <source>
        <dbReference type="EMBL" id="CAB1443930.1"/>
    </source>
</evidence>
<accession>A0A9N7V1W4</accession>
<dbReference type="EMBL" id="CADEAL010003224">
    <property type="protein sequence ID" value="CAB1443930.1"/>
    <property type="molecule type" value="Genomic_DNA"/>
</dbReference>
<feature type="region of interest" description="Disordered" evidence="1">
    <location>
        <begin position="52"/>
        <end position="77"/>
    </location>
</feature>
<evidence type="ECO:0000313" key="3">
    <source>
        <dbReference type="Proteomes" id="UP001153269"/>
    </source>
</evidence>
<dbReference type="AlphaFoldDB" id="A0A9N7V1W4"/>